<dbReference type="Proteomes" id="UP000240708">
    <property type="component" value="Unassembled WGS sequence"/>
</dbReference>
<dbReference type="RefSeq" id="WP_106566514.1">
    <property type="nucleotide sequence ID" value="NZ_PYGF01000002.1"/>
</dbReference>
<dbReference type="AlphaFoldDB" id="A0A2P8EAV7"/>
<sequence length="229" mass="26462">MKTSCVLIPAYSSNSHFDCLNQNVTNQIKKNNNWEQSLIYAINRNKGIFDKVILINHLTYFNQVNTLIKKNGILNYELIVRACPFNSTADFAFASFEVDPDEILFVSETTKSLLTNREYLLMIKEVKELAAKGSIIRIDIEANSNSKNDFKKGKHKIYCFKAGTFLEELFKYDKTVFQTVKRAHFKKSNSFINELLDELIPSHSVEDLIFKKSNLGRIVKYKKNNLVIQ</sequence>
<keyword evidence="2" id="KW-1185">Reference proteome</keyword>
<comment type="caution">
    <text evidence="1">The sequence shown here is derived from an EMBL/GenBank/DDBJ whole genome shotgun (WGS) entry which is preliminary data.</text>
</comment>
<dbReference type="OrthoDB" id="9836496at2"/>
<protein>
    <submittedName>
        <fullName evidence="1">Uncharacterized protein</fullName>
    </submittedName>
</protein>
<name>A0A2P8EAV7_9BACT</name>
<evidence type="ECO:0000313" key="1">
    <source>
        <dbReference type="EMBL" id="PSL06603.1"/>
    </source>
</evidence>
<proteinExistence type="predicted"/>
<reference evidence="1 2" key="1">
    <citation type="submission" date="2018-03" db="EMBL/GenBank/DDBJ databases">
        <title>Genomic Encyclopedia of Archaeal and Bacterial Type Strains, Phase II (KMG-II): from individual species to whole genera.</title>
        <authorList>
            <person name="Goeker M."/>
        </authorList>
    </citation>
    <scope>NUCLEOTIDE SEQUENCE [LARGE SCALE GENOMIC DNA]</scope>
    <source>
        <strain evidence="1 2">DSM 28057</strain>
    </source>
</reference>
<gene>
    <name evidence="1" type="ORF">CLV48_102421</name>
</gene>
<dbReference type="EMBL" id="PYGF01000002">
    <property type="protein sequence ID" value="PSL06603.1"/>
    <property type="molecule type" value="Genomic_DNA"/>
</dbReference>
<accession>A0A2P8EAV7</accession>
<evidence type="ECO:0000313" key="2">
    <source>
        <dbReference type="Proteomes" id="UP000240708"/>
    </source>
</evidence>
<organism evidence="1 2">
    <name type="scientific">Cecembia rubra</name>
    <dbReference type="NCBI Taxonomy" id="1485585"/>
    <lineage>
        <taxon>Bacteria</taxon>
        <taxon>Pseudomonadati</taxon>
        <taxon>Bacteroidota</taxon>
        <taxon>Cytophagia</taxon>
        <taxon>Cytophagales</taxon>
        <taxon>Cyclobacteriaceae</taxon>
        <taxon>Cecembia</taxon>
    </lineage>
</organism>